<dbReference type="InterPro" id="IPR025527">
    <property type="entry name" value="HUWE1/Rev1_UBM"/>
</dbReference>
<dbReference type="InterPro" id="IPR031991">
    <property type="entry name" value="Rev1_C"/>
</dbReference>
<evidence type="ECO:0000256" key="13">
    <source>
        <dbReference type="PIRNR" id="PIRNR036573"/>
    </source>
</evidence>
<evidence type="ECO:0000313" key="18">
    <source>
        <dbReference type="EMBL" id="EEC16653.1"/>
    </source>
</evidence>
<organism>
    <name type="scientific">Ixodes scapularis</name>
    <name type="common">Black-legged tick</name>
    <name type="synonym">Deer tick</name>
    <dbReference type="NCBI Taxonomy" id="6945"/>
    <lineage>
        <taxon>Eukaryota</taxon>
        <taxon>Metazoa</taxon>
        <taxon>Ecdysozoa</taxon>
        <taxon>Arthropoda</taxon>
        <taxon>Chelicerata</taxon>
        <taxon>Arachnida</taxon>
        <taxon>Acari</taxon>
        <taxon>Parasitiformes</taxon>
        <taxon>Ixodida</taxon>
        <taxon>Ixodoidea</taxon>
        <taxon>Ixodidae</taxon>
        <taxon>Ixodinae</taxon>
        <taxon>Ixodes</taxon>
    </lineage>
</organism>
<feature type="compositionally biased region" description="Basic and acidic residues" evidence="15">
    <location>
        <begin position="728"/>
        <end position="743"/>
    </location>
</feature>
<dbReference type="KEGG" id="isc:8039327"/>
<dbReference type="EnsemblMetazoa" id="ISCW012860-RA">
    <property type="protein sequence ID" value="ISCW012860-PA"/>
    <property type="gene ID" value="ISCW012860"/>
</dbReference>
<keyword evidence="6 13" id="KW-0548">Nucleotidyltransferase</keyword>
<dbReference type="Pfam" id="PF00817">
    <property type="entry name" value="IMS"/>
    <property type="match status" value="1"/>
</dbReference>
<evidence type="ECO:0000256" key="7">
    <source>
        <dbReference type="ARBA" id="ARBA00022723"/>
    </source>
</evidence>
<keyword evidence="11 13" id="KW-0234">DNA repair</keyword>
<dbReference type="FunFam" id="3.30.1490.100:FF:000001">
    <property type="entry name" value="DNA repair protein REV1"/>
    <property type="match status" value="1"/>
</dbReference>
<feature type="region of interest" description="Disordered" evidence="15">
    <location>
        <begin position="726"/>
        <end position="782"/>
    </location>
</feature>
<dbReference type="InterPro" id="IPR038401">
    <property type="entry name" value="Rev1_C_sf"/>
</dbReference>
<evidence type="ECO:0000256" key="12">
    <source>
        <dbReference type="ARBA" id="ARBA00023242"/>
    </source>
</evidence>
<evidence type="ECO:0000256" key="2">
    <source>
        <dbReference type="ARBA" id="ARBA00010945"/>
    </source>
</evidence>
<dbReference type="Proteomes" id="UP000001555">
    <property type="component" value="Unassembled WGS sequence"/>
</dbReference>
<dbReference type="PROSITE" id="PS50172">
    <property type="entry name" value="BRCT"/>
    <property type="match status" value="1"/>
</dbReference>
<keyword evidence="8 13" id="KW-0227">DNA damage</keyword>
<dbReference type="SUPFAM" id="SSF100879">
    <property type="entry name" value="Lesion bypass DNA polymerase (Y-family), little finger domain"/>
    <property type="match status" value="1"/>
</dbReference>
<evidence type="ECO:0000256" key="4">
    <source>
        <dbReference type="ARBA" id="ARBA00022634"/>
    </source>
</evidence>
<dbReference type="VEuPathDB" id="VectorBase:ISCP_017239"/>
<dbReference type="SMART" id="SM00292">
    <property type="entry name" value="BRCT"/>
    <property type="match status" value="1"/>
</dbReference>
<dbReference type="GO" id="GO:0005634">
    <property type="term" value="C:nucleus"/>
    <property type="evidence" value="ECO:0007669"/>
    <property type="project" value="UniProtKB-SubCell"/>
</dbReference>
<keyword evidence="9 14" id="KW-0460">Magnesium</keyword>
<evidence type="ECO:0000259" key="16">
    <source>
        <dbReference type="PROSITE" id="PS50172"/>
    </source>
</evidence>
<keyword evidence="4 13" id="KW-0237">DNA synthesis</keyword>
<evidence type="ECO:0000259" key="17">
    <source>
        <dbReference type="PROSITE" id="PS50173"/>
    </source>
</evidence>
<evidence type="ECO:0000313" key="19">
    <source>
        <dbReference type="EnsemblMetazoa" id="ISCW012860-PA"/>
    </source>
</evidence>
<dbReference type="Gene3D" id="1.10.150.20">
    <property type="entry name" value="5' to 3' exonuclease, C-terminal subdomain"/>
    <property type="match status" value="1"/>
</dbReference>
<feature type="binding site" evidence="14">
    <location>
        <position position="387"/>
    </location>
    <ligand>
        <name>Mg(2+)</name>
        <dbReference type="ChEBI" id="CHEBI:18420"/>
        <label>1</label>
    </ligand>
</feature>
<sequence length="904" mass="99167">MSAKVQKLEKQFLRNAEIEVSGTETGELAIFQGISVFVNGYTDPSAEEIKRIMMVHGGTYQHYYKRKPKCYMISTNLPMAKLKSLRDYVVRPSWITDCVKAGMLLPVQDYLLYSPDLKKGQQMINRVQLADDSGTSAMTSAEAHNDEQDGWLSSDNSVDCNLECEQLHGDQNGTDHGSPPQEHKSNDSPRYQAGDPRFLQEFYGRSRLHHISTASLKLRDYVAQLRSAGNFNFVGVQRLKSHLEEQTLAERVQVPGKVLMHIDMDCFFVSVGLRSRPHLKGKPVAVCHGKNGGIQPSSSHSRASDVPGTSGSGADGKGLMSMSEVASCSYEARDAGVRSGMFLGRAKQLCPNLVAIPYEFESYSEVSKILYDTVASYTLDIEAVSCDELYADVTKVLQEAECTPNDFASFLRKEIEEKTCCTASVGLGPNMLAARVANRSAKPNGHRFVSTSELLEFFKAVAVKHLPGVGYRLQSQLTDMGIETCEQLQAVSMETLKSKFGVKTGTLLFQHARGSDDKVLQFNKVRKSVSAEVNYGIRFKEANDMNKFIGQLSEEVEKRLREAGVQGRAVSLKLKVRQKDAPLNPTKFMGHGMCDNITKSVQLLAATSSAAAISRECCNLAAQLHLVPSDIRGVGIQVGRLEPRPGVQSCASKTMLDFLTDNRSTLGAAHPSAREGATPGEGGSTATAANGLGSPPQAVSLPAFSEIDPAVLESLPEDIRQEVLTMYRESRRNPPRTNAREDVSGITGTAVASTSGTKPKPPLGKRKGRPPKTASPQKARGPACHSLREYMVKPAAALATAAEPSLSVISSKDKMEKVKMLLQEWICSRDGEISNTDVDAWTQLLGGVVQERNLEKLDLLLKFFYRTVQRSGSKKWEDTYMKVINVVQTEVLQAFGHFMKLQIF</sequence>
<dbReference type="InterPro" id="IPR053848">
    <property type="entry name" value="IMS_HHH_1"/>
</dbReference>
<dbReference type="GO" id="GO:0006281">
    <property type="term" value="P:DNA repair"/>
    <property type="evidence" value="ECO:0007669"/>
    <property type="project" value="UniProtKB-KW"/>
</dbReference>
<dbReference type="InterPro" id="IPR036775">
    <property type="entry name" value="DNA_pol_Y-fam_lit_finger_sf"/>
</dbReference>
<dbReference type="Gene3D" id="3.30.70.270">
    <property type="match status" value="1"/>
</dbReference>
<dbReference type="PANTHER" id="PTHR45990:SF1">
    <property type="entry name" value="DNA REPAIR PROTEIN REV1"/>
    <property type="match status" value="1"/>
</dbReference>
<feature type="compositionally biased region" description="Polar residues" evidence="15">
    <location>
        <begin position="746"/>
        <end position="757"/>
    </location>
</feature>
<dbReference type="Gene3D" id="3.40.50.10190">
    <property type="entry name" value="BRCT domain"/>
    <property type="match status" value="1"/>
</dbReference>
<dbReference type="Gene3D" id="6.10.250.1630">
    <property type="match status" value="1"/>
</dbReference>
<proteinExistence type="evidence at protein level"/>
<feature type="region of interest" description="Disordered" evidence="15">
    <location>
        <begin position="666"/>
        <end position="694"/>
    </location>
</feature>
<dbReference type="InterPro" id="IPR001126">
    <property type="entry name" value="UmuC"/>
</dbReference>
<evidence type="ECO:0007829" key="21">
    <source>
        <dbReference type="PeptideAtlas" id="B7QCT1"/>
    </source>
</evidence>
<evidence type="ECO:0000256" key="9">
    <source>
        <dbReference type="ARBA" id="ARBA00022842"/>
    </source>
</evidence>
<evidence type="ECO:0000256" key="8">
    <source>
        <dbReference type="ARBA" id="ARBA00022763"/>
    </source>
</evidence>
<protein>
    <recommendedName>
        <fullName evidence="3 13">DNA repair protein REV1</fullName>
        <ecNumber evidence="13">2.7.7.-</ecNumber>
    </recommendedName>
</protein>
<dbReference type="CDD" id="cd12145">
    <property type="entry name" value="Rev1_C"/>
    <property type="match status" value="1"/>
</dbReference>
<evidence type="ECO:0000256" key="14">
    <source>
        <dbReference type="PIRSR" id="PIRSR036573-2"/>
    </source>
</evidence>
<dbReference type="InterPro" id="IPR036420">
    <property type="entry name" value="BRCT_dom_sf"/>
</dbReference>
<dbReference type="FunCoup" id="B7QCT1">
    <property type="interactions" value="908"/>
</dbReference>
<dbReference type="EMBL" id="ABJB010067171">
    <property type="status" value="NOT_ANNOTATED_CDS"/>
    <property type="molecule type" value="Genomic_DNA"/>
</dbReference>
<keyword evidence="20" id="KW-1185">Reference proteome</keyword>
<dbReference type="GO" id="GO:0017125">
    <property type="term" value="F:deoxycytidyl transferase activity"/>
    <property type="evidence" value="ECO:0000318"/>
    <property type="project" value="GO_Central"/>
</dbReference>
<evidence type="ECO:0000256" key="1">
    <source>
        <dbReference type="ARBA" id="ARBA00004123"/>
    </source>
</evidence>
<dbReference type="FunFam" id="3.40.50.10190:FF:000011">
    <property type="entry name" value="DNA repair protein REV1"/>
    <property type="match status" value="1"/>
</dbReference>
<evidence type="ECO:0000256" key="11">
    <source>
        <dbReference type="ARBA" id="ARBA00023204"/>
    </source>
</evidence>
<evidence type="ECO:0000256" key="6">
    <source>
        <dbReference type="ARBA" id="ARBA00022695"/>
    </source>
</evidence>
<dbReference type="VEuPathDB" id="VectorBase:ISCI012860"/>
<keyword evidence="7 14" id="KW-0479">Metal-binding</keyword>
<dbReference type="PROSITE" id="PS50173">
    <property type="entry name" value="UMUC"/>
    <property type="match status" value="1"/>
</dbReference>
<accession>B7QCT1</accession>
<dbReference type="GO" id="GO:0042276">
    <property type="term" value="P:error-prone translesion synthesis"/>
    <property type="evidence" value="ECO:0000318"/>
    <property type="project" value="GO_Central"/>
</dbReference>
<keyword evidence="12 13" id="KW-0539">Nucleus</keyword>
<dbReference type="SUPFAM" id="SSF56672">
    <property type="entry name" value="DNA/RNA polymerases"/>
    <property type="match status" value="1"/>
</dbReference>
<keyword evidence="21" id="KW-1267">Proteomics identification</keyword>
<dbReference type="GO" id="GO:0003684">
    <property type="term" value="F:damaged DNA binding"/>
    <property type="evidence" value="ECO:0007669"/>
    <property type="project" value="UniProtKB-UniRule"/>
</dbReference>
<keyword evidence="5 13" id="KW-0808">Transferase</keyword>
<dbReference type="Pfam" id="PF21999">
    <property type="entry name" value="IMS_HHH_1"/>
    <property type="match status" value="1"/>
</dbReference>
<comment type="function">
    <text evidence="13">Deoxycytidyl transferase involved in DNA repair. Transfers a dCMP residue from dCTP to the 3'-end of a DNA primer in a template-dependent reaction. May assist in the first step in the bypass of abasic lesions by the insertion of a nucleotide opposite the lesion. Required for normal induction of mutations by physical and chemical agents.</text>
</comment>
<reference evidence="18 20" key="1">
    <citation type="submission" date="2008-03" db="EMBL/GenBank/DDBJ databases">
        <title>Annotation of Ixodes scapularis.</title>
        <authorList>
            <consortium name="Ixodes scapularis Genome Project Consortium"/>
            <person name="Caler E."/>
            <person name="Hannick L.I."/>
            <person name="Bidwell S."/>
            <person name="Joardar V."/>
            <person name="Thiagarajan M."/>
            <person name="Amedeo P."/>
            <person name="Galinsky K.J."/>
            <person name="Schobel S."/>
            <person name="Inman J."/>
            <person name="Hostetler J."/>
            <person name="Miller J."/>
            <person name="Hammond M."/>
            <person name="Megy K."/>
            <person name="Lawson D."/>
            <person name="Kodira C."/>
            <person name="Sutton G."/>
            <person name="Meyer J."/>
            <person name="Hill C.A."/>
            <person name="Birren B."/>
            <person name="Nene V."/>
            <person name="Collins F."/>
            <person name="Alarcon-Chaidez F."/>
            <person name="Wikel S."/>
            <person name="Strausberg R."/>
        </authorList>
    </citation>
    <scope>NUCLEOTIDE SEQUENCE [LARGE SCALE GENOMIC DNA]</scope>
    <source>
        <strain evidence="20">Wikel</strain>
        <strain evidence="18">Wikel colony</strain>
    </source>
</reference>
<feature type="domain" description="UmuC" evidence="17">
    <location>
        <begin position="259"/>
        <end position="470"/>
    </location>
</feature>
<dbReference type="HOGENOM" id="CLU_003901_0_2_1"/>
<feature type="domain" description="BRCT" evidence="16">
    <location>
        <begin position="26"/>
        <end position="112"/>
    </location>
</feature>
<dbReference type="InterPro" id="IPR001357">
    <property type="entry name" value="BRCT_dom"/>
</dbReference>
<dbReference type="GO" id="GO:0070987">
    <property type="term" value="P:error-free translesion synthesis"/>
    <property type="evidence" value="ECO:0000318"/>
    <property type="project" value="GO_Central"/>
</dbReference>
<evidence type="ECO:0000256" key="5">
    <source>
        <dbReference type="ARBA" id="ARBA00022679"/>
    </source>
</evidence>
<dbReference type="STRING" id="6945.B7QCT1"/>
<comment type="subcellular location">
    <subcellularLocation>
        <location evidence="1 13">Nucleus</location>
    </subcellularLocation>
</comment>
<feature type="binding site" evidence="14">
    <location>
        <position position="263"/>
    </location>
    <ligand>
        <name>Mg(2+)</name>
        <dbReference type="ChEBI" id="CHEBI:18420"/>
        <label>1</label>
    </ligand>
</feature>
<dbReference type="EMBL" id="ABJB010082274">
    <property type="status" value="NOT_ANNOTATED_CDS"/>
    <property type="molecule type" value="Genomic_DNA"/>
</dbReference>
<evidence type="ECO:0000313" key="20">
    <source>
        <dbReference type="Proteomes" id="UP000001555"/>
    </source>
</evidence>
<dbReference type="InterPro" id="IPR043128">
    <property type="entry name" value="Rev_trsase/Diguanyl_cyclase"/>
</dbReference>
<reference evidence="19" key="2">
    <citation type="submission" date="2020-05" db="UniProtKB">
        <authorList>
            <consortium name="EnsemblMetazoa"/>
        </authorList>
    </citation>
    <scope>IDENTIFICATION</scope>
    <source>
        <strain evidence="19">wikel</strain>
    </source>
</reference>
<dbReference type="Gene3D" id="1.20.58.1280">
    <property type="entry name" value="DNA repair protein Rev1, C-terminal domain"/>
    <property type="match status" value="1"/>
</dbReference>
<evidence type="ECO:0000256" key="15">
    <source>
        <dbReference type="SAM" id="MobiDB-lite"/>
    </source>
</evidence>
<dbReference type="Pfam" id="PF16727">
    <property type="entry name" value="REV1_C"/>
    <property type="match status" value="1"/>
</dbReference>
<dbReference type="SUPFAM" id="SSF52113">
    <property type="entry name" value="BRCT domain"/>
    <property type="match status" value="1"/>
</dbReference>
<feature type="binding site" evidence="14">
    <location>
        <position position="388"/>
    </location>
    <ligand>
        <name>Mg(2+)</name>
        <dbReference type="ChEBI" id="CHEBI:18420"/>
        <label>1</label>
    </ligand>
</feature>
<evidence type="ECO:0000256" key="3">
    <source>
        <dbReference type="ARBA" id="ARBA00020399"/>
    </source>
</evidence>
<dbReference type="GO" id="GO:0046872">
    <property type="term" value="F:metal ion binding"/>
    <property type="evidence" value="ECO:0007669"/>
    <property type="project" value="UniProtKB-KW"/>
</dbReference>
<dbReference type="Gene3D" id="6.10.250.1490">
    <property type="match status" value="1"/>
</dbReference>
<dbReference type="Pfam" id="PF16589">
    <property type="entry name" value="BRCT_2"/>
    <property type="match status" value="1"/>
</dbReference>
<dbReference type="InterPro" id="IPR043502">
    <property type="entry name" value="DNA/RNA_pol_sf"/>
</dbReference>
<gene>
    <name evidence="19" type="primary">8039327</name>
    <name evidence="18" type="ORF">IscW_ISCW012860</name>
</gene>
<dbReference type="InterPro" id="IPR017961">
    <property type="entry name" value="DNA_pol_Y-fam_little_finger"/>
</dbReference>
<comment type="cofactor">
    <cofactor evidence="14">
        <name>Mg(2+)</name>
        <dbReference type="ChEBI" id="CHEBI:18420"/>
    </cofactor>
    <text evidence="14">Binds 2 magnesium ions.</text>
</comment>
<dbReference type="PIRSF" id="PIRSF036573">
    <property type="entry name" value="REV1"/>
    <property type="match status" value="1"/>
</dbReference>
<keyword evidence="10 13" id="KW-0238">DNA-binding</keyword>
<dbReference type="PANTHER" id="PTHR45990">
    <property type="entry name" value="DNA REPAIR PROTEIN REV1"/>
    <property type="match status" value="1"/>
</dbReference>
<dbReference type="Pfam" id="PF11799">
    <property type="entry name" value="IMS_C"/>
    <property type="match status" value="1"/>
</dbReference>
<dbReference type="InParanoid" id="B7QCT1"/>
<dbReference type="OrthoDB" id="6487178at2759"/>
<dbReference type="VEuPathDB" id="VectorBase:ISCW012860"/>
<dbReference type="EC" id="2.7.7.-" evidence="13"/>
<dbReference type="EMBL" id="DS909506">
    <property type="protein sequence ID" value="EEC16653.1"/>
    <property type="molecule type" value="Genomic_DNA"/>
</dbReference>
<dbReference type="PaxDb" id="6945-B7QCT1"/>
<dbReference type="AlphaFoldDB" id="B7QCT1"/>
<dbReference type="Gene3D" id="3.40.1170.60">
    <property type="match status" value="1"/>
</dbReference>
<comment type="similarity">
    <text evidence="2 13">Belongs to the DNA polymerase type-Y family.</text>
</comment>
<dbReference type="Pfam" id="PF14377">
    <property type="entry name" value="UBM"/>
    <property type="match status" value="1"/>
</dbReference>
<dbReference type="CDD" id="cd17719">
    <property type="entry name" value="BRCT_Rev1"/>
    <property type="match status" value="1"/>
</dbReference>
<dbReference type="InterPro" id="IPR012112">
    <property type="entry name" value="REV1"/>
</dbReference>
<feature type="region of interest" description="Disordered" evidence="15">
    <location>
        <begin position="291"/>
        <end position="317"/>
    </location>
</feature>
<dbReference type="GO" id="GO:0003887">
    <property type="term" value="F:DNA-directed DNA polymerase activity"/>
    <property type="evidence" value="ECO:0000318"/>
    <property type="project" value="GO_Central"/>
</dbReference>
<feature type="region of interest" description="Disordered" evidence="15">
    <location>
        <begin position="167"/>
        <end position="194"/>
    </location>
</feature>
<name>B7QCT1_IXOSC</name>
<dbReference type="Gene3D" id="3.30.1490.100">
    <property type="entry name" value="DNA polymerase, Y-family, little finger domain"/>
    <property type="match status" value="1"/>
</dbReference>
<evidence type="ECO:0000256" key="10">
    <source>
        <dbReference type="ARBA" id="ARBA00023125"/>
    </source>
</evidence>